<keyword evidence="10" id="KW-1185">Reference proteome</keyword>
<evidence type="ECO:0000259" key="8">
    <source>
        <dbReference type="Pfam" id="PF12704"/>
    </source>
</evidence>
<feature type="transmembrane region" description="Helical" evidence="6">
    <location>
        <begin position="357"/>
        <end position="378"/>
    </location>
</feature>
<comment type="subcellular location">
    <subcellularLocation>
        <location evidence="1">Cell membrane</location>
        <topology evidence="1">Multi-pass membrane protein</topology>
    </subcellularLocation>
</comment>
<protein>
    <submittedName>
        <fullName evidence="9">ABC transporter permease</fullName>
    </submittedName>
</protein>
<feature type="transmembrane region" description="Helical" evidence="6">
    <location>
        <begin position="399"/>
        <end position="423"/>
    </location>
</feature>
<feature type="domain" description="ABC3 transporter permease C-terminal" evidence="7">
    <location>
        <begin position="644"/>
        <end position="756"/>
    </location>
</feature>
<feature type="domain" description="MacB-like periplasmic core" evidence="8">
    <location>
        <begin position="11"/>
        <end position="225"/>
    </location>
</feature>
<dbReference type="PANTHER" id="PTHR30572:SF18">
    <property type="entry name" value="ABC-TYPE MACROLIDE FAMILY EXPORT SYSTEM PERMEASE COMPONENT 2"/>
    <property type="match status" value="1"/>
</dbReference>
<dbReference type="InterPro" id="IPR050250">
    <property type="entry name" value="Macrolide_Exporter_MacB"/>
</dbReference>
<feature type="transmembrane region" description="Helical" evidence="6">
    <location>
        <begin position="7"/>
        <end position="28"/>
    </location>
</feature>
<reference evidence="9 10" key="1">
    <citation type="journal article" date="2015" name="Int. J. Syst. Evol. Microbiol.">
        <title>Carboxylicivirga linearis sp. nov., isolated from a sea cucumber culture pond.</title>
        <authorList>
            <person name="Wang F.Q."/>
            <person name="Zhou Y.X."/>
            <person name="Lin X.Z."/>
            <person name="Chen G.J."/>
            <person name="Du Z.J."/>
        </authorList>
    </citation>
    <scope>NUCLEOTIDE SEQUENCE [LARGE SCALE GENOMIC DNA]</scope>
    <source>
        <strain evidence="9 10">FB218</strain>
    </source>
</reference>
<keyword evidence="2" id="KW-1003">Cell membrane</keyword>
<dbReference type="Pfam" id="PF12704">
    <property type="entry name" value="MacB_PCD"/>
    <property type="match status" value="1"/>
</dbReference>
<comment type="caution">
    <text evidence="9">The sequence shown here is derived from an EMBL/GenBank/DDBJ whole genome shotgun (WGS) entry which is preliminary data.</text>
</comment>
<feature type="transmembrane region" description="Helical" evidence="6">
    <location>
        <begin position="692"/>
        <end position="711"/>
    </location>
</feature>
<evidence type="ECO:0000256" key="2">
    <source>
        <dbReference type="ARBA" id="ARBA00022475"/>
    </source>
</evidence>
<proteinExistence type="predicted"/>
<accession>A0ABS5JQZ5</accession>
<sequence length="763" mass="86475">MKQKVKTSIGIAGFAVGFSVFITTLLFVNREYNIDTCYDNYKNIYRITENSSGKRNADLDYDLYDILKEHYSGIEMVCPVRQKGKWPFMFRTNKTFIKTSSFVSTTNDFFKMFSIKTVKRSGKEPFANENSVVLTQSTAAKLFPNQEPLGESIVFMGGIQLTVTAIIEDLPDGSSFSADLLLNAENSGLRFGKIRKNGKGINPINHFIQLGNDVDYKQVEQAINKTLAKYSIHDDPIVLQPIQDIYLSDKIIGDYNKKGNRQLIILLEGIAILILLVAFINYIHFILSMQLSTKKAVVIKRIHGISIRSLYSYFLSESLLLIGASLLLAFVFAIFQLPLINSIFKIDLNIKQVFNPTLIAIWGGVILFIILLLSFFSVKSATRKTKNGNLVSEYSKGSISYKSILTTFQLAVSIILIACAIVVNMQLKFMKDHSLGFDSEQLVRIDLPSTFNSFQVLKDKVNQLAFVKNSSWSNGAPGYINNTSRLQIGEKTILLNGIYGDKDFLNTMNIKRIEGSDFWDSGKDTLCMVNESFMKESGCKTLDDLWQLNKKIEGRFKIVGVVEDFSITSFHSLIEPCYIAFAEENHCFLNVRLSQGNIPEMIRQLKKVWNEIIPNQPFEVVFYDDHFDSLYKKEERYGTAVLYLSLITILITCLGILGQIIHCSIIRTKEIGIRKVNGAKISEILTLLNKDFIKWVAIAFVIATPIAYYSMNLWLQNFAYKTELSWWIFALAGILALGIALLTVSWQSWRAATRNPVEALRYE</sequence>
<keyword evidence="5 6" id="KW-0472">Membrane</keyword>
<feature type="transmembrane region" description="Helical" evidence="6">
    <location>
        <begin position="726"/>
        <end position="746"/>
    </location>
</feature>
<evidence type="ECO:0000256" key="3">
    <source>
        <dbReference type="ARBA" id="ARBA00022692"/>
    </source>
</evidence>
<dbReference type="PANTHER" id="PTHR30572">
    <property type="entry name" value="MEMBRANE COMPONENT OF TRANSPORTER-RELATED"/>
    <property type="match status" value="1"/>
</dbReference>
<gene>
    <name evidence="9" type="ORF">KEM10_03075</name>
</gene>
<name>A0ABS5JQZ5_9BACT</name>
<feature type="transmembrane region" description="Helical" evidence="6">
    <location>
        <begin position="640"/>
        <end position="665"/>
    </location>
</feature>
<dbReference type="InterPro" id="IPR025857">
    <property type="entry name" value="MacB_PCD"/>
</dbReference>
<evidence type="ECO:0000313" key="9">
    <source>
        <dbReference type="EMBL" id="MBS2097245.1"/>
    </source>
</evidence>
<evidence type="ECO:0000256" key="5">
    <source>
        <dbReference type="ARBA" id="ARBA00023136"/>
    </source>
</evidence>
<evidence type="ECO:0000259" key="7">
    <source>
        <dbReference type="Pfam" id="PF02687"/>
    </source>
</evidence>
<feature type="domain" description="ABC3 transporter permease C-terminal" evidence="7">
    <location>
        <begin position="270"/>
        <end position="384"/>
    </location>
</feature>
<evidence type="ECO:0000256" key="6">
    <source>
        <dbReference type="SAM" id="Phobius"/>
    </source>
</evidence>
<keyword evidence="4 6" id="KW-1133">Transmembrane helix</keyword>
<evidence type="ECO:0000256" key="4">
    <source>
        <dbReference type="ARBA" id="ARBA00022989"/>
    </source>
</evidence>
<organism evidence="9 10">
    <name type="scientific">Carboxylicivirga linearis</name>
    <dbReference type="NCBI Taxonomy" id="1628157"/>
    <lineage>
        <taxon>Bacteria</taxon>
        <taxon>Pseudomonadati</taxon>
        <taxon>Bacteroidota</taxon>
        <taxon>Bacteroidia</taxon>
        <taxon>Marinilabiliales</taxon>
        <taxon>Marinilabiliaceae</taxon>
        <taxon>Carboxylicivirga</taxon>
    </lineage>
</organism>
<dbReference type="InterPro" id="IPR003838">
    <property type="entry name" value="ABC3_permease_C"/>
</dbReference>
<keyword evidence="3 6" id="KW-0812">Transmembrane</keyword>
<evidence type="ECO:0000256" key="1">
    <source>
        <dbReference type="ARBA" id="ARBA00004651"/>
    </source>
</evidence>
<dbReference type="RefSeq" id="WP_212213341.1">
    <property type="nucleotide sequence ID" value="NZ_JAGUCO010000001.1"/>
</dbReference>
<evidence type="ECO:0000313" key="10">
    <source>
        <dbReference type="Proteomes" id="UP000708576"/>
    </source>
</evidence>
<dbReference type="EMBL" id="JAGUCO010000001">
    <property type="protein sequence ID" value="MBS2097245.1"/>
    <property type="molecule type" value="Genomic_DNA"/>
</dbReference>
<dbReference type="Proteomes" id="UP000708576">
    <property type="component" value="Unassembled WGS sequence"/>
</dbReference>
<dbReference type="Pfam" id="PF02687">
    <property type="entry name" value="FtsX"/>
    <property type="match status" value="2"/>
</dbReference>
<feature type="transmembrane region" description="Helical" evidence="6">
    <location>
        <begin position="310"/>
        <end position="337"/>
    </location>
</feature>
<feature type="transmembrane region" description="Helical" evidence="6">
    <location>
        <begin position="263"/>
        <end position="289"/>
    </location>
</feature>